<gene>
    <name evidence="3" type="ORF">SteCoe_3167</name>
</gene>
<keyword evidence="4" id="KW-1185">Reference proteome</keyword>
<sequence length="378" mass="44200">MEEIEDSDDDFWGDFDKKPALINTSNYSKKITRSPTLRSPLERRRTLVQAFESPETKIMSINQDTWEREKIEKTIERIKQANQEYLKNVKITVRNQTKKELRAAVLEIQAQFQLEVFTIKQDHDKMKEEISSKNREIYGYGQYNIDQNSLILNHQMKNPDFIKIKKDKSDREINELKSLINVYKLQLDAIKEITAEYNKEAQQALQKVKEVDNEIQKINTAHQLSMQMLRQAIGSQEEEIIQEKNKIQDEYDSFKTKISQEIEIRNLLDLRQQQFIQSLQNEIKDAKIILQNPRMRVRVHEKLKENSGDSRINTSLPKIQGKDKNNDYRTSSTGRVNISTEIQGGDSIGNNTLVSPRDKIISAFPRTTKSRGQSSFVY</sequence>
<organism evidence="3 4">
    <name type="scientific">Stentor coeruleus</name>
    <dbReference type="NCBI Taxonomy" id="5963"/>
    <lineage>
        <taxon>Eukaryota</taxon>
        <taxon>Sar</taxon>
        <taxon>Alveolata</taxon>
        <taxon>Ciliophora</taxon>
        <taxon>Postciliodesmatophora</taxon>
        <taxon>Heterotrichea</taxon>
        <taxon>Heterotrichida</taxon>
        <taxon>Stentoridae</taxon>
        <taxon>Stentor</taxon>
    </lineage>
</organism>
<dbReference type="OrthoDB" id="325444at2759"/>
<evidence type="ECO:0000313" key="4">
    <source>
        <dbReference type="Proteomes" id="UP000187209"/>
    </source>
</evidence>
<protein>
    <submittedName>
        <fullName evidence="3">Uncharacterized protein</fullName>
    </submittedName>
</protein>
<reference evidence="3 4" key="1">
    <citation type="submission" date="2016-11" db="EMBL/GenBank/DDBJ databases">
        <title>The macronuclear genome of Stentor coeruleus: a giant cell with tiny introns.</title>
        <authorList>
            <person name="Slabodnick M."/>
            <person name="Ruby J.G."/>
            <person name="Reiff S.B."/>
            <person name="Swart E.C."/>
            <person name="Gosai S."/>
            <person name="Prabakaran S."/>
            <person name="Witkowska E."/>
            <person name="Larue G.E."/>
            <person name="Fisher S."/>
            <person name="Freeman R.M."/>
            <person name="Gunawardena J."/>
            <person name="Chu W."/>
            <person name="Stover N.A."/>
            <person name="Gregory B.D."/>
            <person name="Nowacki M."/>
            <person name="Derisi J."/>
            <person name="Roy S.W."/>
            <person name="Marshall W.F."/>
            <person name="Sood P."/>
        </authorList>
    </citation>
    <scope>NUCLEOTIDE SEQUENCE [LARGE SCALE GENOMIC DNA]</scope>
    <source>
        <strain evidence="3">WM001</strain>
    </source>
</reference>
<accession>A0A1R2CXY9</accession>
<dbReference type="Proteomes" id="UP000187209">
    <property type="component" value="Unassembled WGS sequence"/>
</dbReference>
<dbReference type="AlphaFoldDB" id="A0A1R2CXY9"/>
<feature type="region of interest" description="Disordered" evidence="2">
    <location>
        <begin position="305"/>
        <end position="332"/>
    </location>
</feature>
<feature type="coiled-coil region" evidence="1">
    <location>
        <begin position="173"/>
        <end position="246"/>
    </location>
</feature>
<comment type="caution">
    <text evidence="3">The sequence shown here is derived from an EMBL/GenBank/DDBJ whole genome shotgun (WGS) entry which is preliminary data.</text>
</comment>
<proteinExistence type="predicted"/>
<dbReference type="EMBL" id="MPUH01000036">
    <property type="protein sequence ID" value="OMJ93840.1"/>
    <property type="molecule type" value="Genomic_DNA"/>
</dbReference>
<evidence type="ECO:0000313" key="3">
    <source>
        <dbReference type="EMBL" id="OMJ93840.1"/>
    </source>
</evidence>
<keyword evidence="1" id="KW-0175">Coiled coil</keyword>
<evidence type="ECO:0000256" key="2">
    <source>
        <dbReference type="SAM" id="MobiDB-lite"/>
    </source>
</evidence>
<name>A0A1R2CXY9_9CILI</name>
<evidence type="ECO:0000256" key="1">
    <source>
        <dbReference type="SAM" id="Coils"/>
    </source>
</evidence>